<dbReference type="GO" id="GO:0032511">
    <property type="term" value="P:late endosome to vacuole transport via multivesicular body sorting pathway"/>
    <property type="evidence" value="ECO:0007669"/>
    <property type="project" value="TreeGrafter"/>
</dbReference>
<feature type="compositionally biased region" description="Polar residues" evidence="4">
    <location>
        <begin position="182"/>
        <end position="193"/>
    </location>
</feature>
<evidence type="ECO:0000313" key="5">
    <source>
        <dbReference type="EMBL" id="CAD8892641.1"/>
    </source>
</evidence>
<keyword evidence="2 3" id="KW-0175">Coiled coil</keyword>
<evidence type="ECO:0008006" key="6">
    <source>
        <dbReference type="Google" id="ProtNLM"/>
    </source>
</evidence>
<comment type="similarity">
    <text evidence="1">Belongs to the SNF7 family.</text>
</comment>
<proteinExistence type="inferred from homology"/>
<dbReference type="Gene3D" id="6.10.250.1710">
    <property type="match status" value="1"/>
</dbReference>
<feature type="region of interest" description="Disordered" evidence="4">
    <location>
        <begin position="171"/>
        <end position="220"/>
    </location>
</feature>
<reference evidence="5" key="1">
    <citation type="submission" date="2021-01" db="EMBL/GenBank/DDBJ databases">
        <authorList>
            <person name="Corre E."/>
            <person name="Pelletier E."/>
            <person name="Niang G."/>
            <person name="Scheremetjew M."/>
            <person name="Finn R."/>
            <person name="Kale V."/>
            <person name="Holt S."/>
            <person name="Cochrane G."/>
            <person name="Meng A."/>
            <person name="Brown T."/>
            <person name="Cohen L."/>
        </authorList>
    </citation>
    <scope>NUCLEOTIDE SEQUENCE</scope>
    <source>
        <strain evidence="5">308</strain>
    </source>
</reference>
<sequence length="220" mass="24096">MNRVFGKKKNQPPPPSIGDASASVGGRVDGLDEKIAKLEAELRVHKEKIKSSKGAAKQYAQKRAMDVLKRKRMYESQRDQLAAQQFNIESTAFAIETAQDTVTTVAAMKGAQSALKMQMKKINIDQVDDLADDMADLMEDMNEINEAMGRNYATPDDIDEADLEAELEALGDELEDEAISGATPSYLQESSPTPAVPTHSPNAEHEADDKFDLPVAPMRS</sequence>
<feature type="coiled-coil region" evidence="3">
    <location>
        <begin position="28"/>
        <end position="55"/>
    </location>
</feature>
<feature type="region of interest" description="Disordered" evidence="4">
    <location>
        <begin position="1"/>
        <end position="26"/>
    </location>
</feature>
<feature type="compositionally biased region" description="Basic residues" evidence="4">
    <location>
        <begin position="1"/>
        <end position="10"/>
    </location>
</feature>
<accession>A0A7S1FX59</accession>
<dbReference type="GO" id="GO:0006900">
    <property type="term" value="P:vesicle budding from membrane"/>
    <property type="evidence" value="ECO:0007669"/>
    <property type="project" value="TreeGrafter"/>
</dbReference>
<dbReference type="Gene3D" id="1.10.287.1060">
    <property type="entry name" value="ESAT-6-like"/>
    <property type="match status" value="1"/>
</dbReference>
<dbReference type="GO" id="GO:0005771">
    <property type="term" value="C:multivesicular body"/>
    <property type="evidence" value="ECO:0007669"/>
    <property type="project" value="TreeGrafter"/>
</dbReference>
<dbReference type="EMBL" id="HBFR01027464">
    <property type="protein sequence ID" value="CAD8892641.1"/>
    <property type="molecule type" value="Transcribed_RNA"/>
</dbReference>
<dbReference type="AlphaFoldDB" id="A0A7S1FX59"/>
<name>A0A7S1FX59_9STRA</name>
<evidence type="ECO:0000256" key="4">
    <source>
        <dbReference type="SAM" id="MobiDB-lite"/>
    </source>
</evidence>
<evidence type="ECO:0000256" key="3">
    <source>
        <dbReference type="SAM" id="Coils"/>
    </source>
</evidence>
<dbReference type="Pfam" id="PF03357">
    <property type="entry name" value="Snf7"/>
    <property type="match status" value="1"/>
</dbReference>
<evidence type="ECO:0000256" key="2">
    <source>
        <dbReference type="ARBA" id="ARBA00023054"/>
    </source>
</evidence>
<evidence type="ECO:0000256" key="1">
    <source>
        <dbReference type="ARBA" id="ARBA00006190"/>
    </source>
</evidence>
<feature type="compositionally biased region" description="Basic and acidic residues" evidence="4">
    <location>
        <begin position="202"/>
        <end position="212"/>
    </location>
</feature>
<dbReference type="PANTHER" id="PTHR22761">
    <property type="entry name" value="CHARGED MULTIVESICULAR BODY PROTEIN"/>
    <property type="match status" value="1"/>
</dbReference>
<protein>
    <recommendedName>
        <fullName evidence="6">Charged multivesicular body protein 5</fullName>
    </recommendedName>
</protein>
<organism evidence="5">
    <name type="scientific">Corethron hystrix</name>
    <dbReference type="NCBI Taxonomy" id="216773"/>
    <lineage>
        <taxon>Eukaryota</taxon>
        <taxon>Sar</taxon>
        <taxon>Stramenopiles</taxon>
        <taxon>Ochrophyta</taxon>
        <taxon>Bacillariophyta</taxon>
        <taxon>Coscinodiscophyceae</taxon>
        <taxon>Corethrophycidae</taxon>
        <taxon>Corethrales</taxon>
        <taxon>Corethraceae</taxon>
        <taxon>Corethron</taxon>
    </lineage>
</organism>
<dbReference type="InterPro" id="IPR005024">
    <property type="entry name" value="Snf7_fam"/>
</dbReference>
<gene>
    <name evidence="5" type="ORF">CHYS00102_LOCUS19849</name>
</gene>
<dbReference type="PANTHER" id="PTHR22761:SF12">
    <property type="entry name" value="CHARGED MULTIVESICULAR BODY PROTEIN 5"/>
    <property type="match status" value="1"/>
</dbReference>